<dbReference type="Proteomes" id="UP000284824">
    <property type="component" value="Unassembled WGS sequence"/>
</dbReference>
<feature type="domain" description="Response regulatory" evidence="3">
    <location>
        <begin position="7"/>
        <end position="118"/>
    </location>
</feature>
<evidence type="ECO:0000259" key="3">
    <source>
        <dbReference type="PROSITE" id="PS50110"/>
    </source>
</evidence>
<reference evidence="4 5" key="1">
    <citation type="submission" date="2019-01" db="EMBL/GenBank/DDBJ databases">
        <title>Sequencing the genomes of 1000 actinobacteria strains.</title>
        <authorList>
            <person name="Klenk H.-P."/>
        </authorList>
    </citation>
    <scope>NUCLEOTIDE SEQUENCE [LARGE SCALE GENOMIC DNA]</scope>
    <source>
        <strain evidence="4 5">DSM 43925</strain>
    </source>
</reference>
<dbReference type="SMART" id="SM00448">
    <property type="entry name" value="REC"/>
    <property type="match status" value="1"/>
</dbReference>
<dbReference type="InterPro" id="IPR011006">
    <property type="entry name" value="CheY-like_superfamily"/>
</dbReference>
<evidence type="ECO:0000256" key="1">
    <source>
        <dbReference type="ARBA" id="ARBA00022553"/>
    </source>
</evidence>
<keyword evidence="5" id="KW-1185">Reference proteome</keyword>
<dbReference type="GO" id="GO:0000160">
    <property type="term" value="P:phosphorelay signal transduction system"/>
    <property type="evidence" value="ECO:0007669"/>
    <property type="project" value="InterPro"/>
</dbReference>
<dbReference type="SUPFAM" id="SSF52172">
    <property type="entry name" value="CheY-like"/>
    <property type="match status" value="1"/>
</dbReference>
<dbReference type="CDD" id="cd00156">
    <property type="entry name" value="REC"/>
    <property type="match status" value="1"/>
</dbReference>
<dbReference type="AlphaFoldDB" id="A0A438MHW4"/>
<keyword evidence="1 2" id="KW-0597">Phosphoprotein</keyword>
<dbReference type="RefSeq" id="WP_241564476.1">
    <property type="nucleotide sequence ID" value="NZ_SAUN01000001.1"/>
</dbReference>
<dbReference type="Pfam" id="PF00072">
    <property type="entry name" value="Response_reg"/>
    <property type="match status" value="1"/>
</dbReference>
<dbReference type="EMBL" id="SAUN01000001">
    <property type="protein sequence ID" value="RVX45021.1"/>
    <property type="molecule type" value="Genomic_DNA"/>
</dbReference>
<feature type="modified residue" description="4-aspartylphosphate" evidence="2">
    <location>
        <position position="57"/>
    </location>
</feature>
<dbReference type="InterPro" id="IPR050595">
    <property type="entry name" value="Bact_response_regulator"/>
</dbReference>
<dbReference type="PROSITE" id="PS50110">
    <property type="entry name" value="RESPONSE_REGULATORY"/>
    <property type="match status" value="1"/>
</dbReference>
<dbReference type="InterPro" id="IPR001789">
    <property type="entry name" value="Sig_transdc_resp-reg_receiver"/>
</dbReference>
<dbReference type="PANTHER" id="PTHR44591:SF3">
    <property type="entry name" value="RESPONSE REGULATORY DOMAIN-CONTAINING PROTEIN"/>
    <property type="match status" value="1"/>
</dbReference>
<dbReference type="Gene3D" id="3.40.50.2300">
    <property type="match status" value="1"/>
</dbReference>
<sequence>MRTVELHCLIVDDSRRFLQAACRLLELQGVRVVGVASTGSEAGALVSALRPDVALVDIGLGEESGFDVADRLDGVPVIMISARDADDLVHLVEASRAIGFLSKSGLSGPAIRELLSAHRGT</sequence>
<name>A0A438MHW4_9ACTN</name>
<evidence type="ECO:0000313" key="4">
    <source>
        <dbReference type="EMBL" id="RVX45021.1"/>
    </source>
</evidence>
<evidence type="ECO:0000313" key="5">
    <source>
        <dbReference type="Proteomes" id="UP000284824"/>
    </source>
</evidence>
<accession>A0A438MHW4</accession>
<gene>
    <name evidence="4" type="ORF">EDD27_7797</name>
</gene>
<evidence type="ECO:0000256" key="2">
    <source>
        <dbReference type="PROSITE-ProRule" id="PRU00169"/>
    </source>
</evidence>
<protein>
    <submittedName>
        <fullName evidence="4">Response regulator receiver domain-containing protein</fullName>
    </submittedName>
</protein>
<dbReference type="PANTHER" id="PTHR44591">
    <property type="entry name" value="STRESS RESPONSE REGULATOR PROTEIN 1"/>
    <property type="match status" value="1"/>
</dbReference>
<comment type="caution">
    <text evidence="4">The sequence shown here is derived from an EMBL/GenBank/DDBJ whole genome shotgun (WGS) entry which is preliminary data.</text>
</comment>
<organism evidence="4 5">
    <name type="scientific">Nonomuraea polychroma</name>
    <dbReference type="NCBI Taxonomy" id="46176"/>
    <lineage>
        <taxon>Bacteria</taxon>
        <taxon>Bacillati</taxon>
        <taxon>Actinomycetota</taxon>
        <taxon>Actinomycetes</taxon>
        <taxon>Streptosporangiales</taxon>
        <taxon>Streptosporangiaceae</taxon>
        <taxon>Nonomuraea</taxon>
    </lineage>
</organism>
<proteinExistence type="predicted"/>